<evidence type="ECO:0000256" key="3">
    <source>
        <dbReference type="ARBA" id="ARBA00022692"/>
    </source>
</evidence>
<dbReference type="PANTHER" id="PTHR34697:SF2">
    <property type="entry name" value="PHOSPHATIDYLGLYCEROL LYSYLTRANSFERASE"/>
    <property type="match status" value="1"/>
</dbReference>
<keyword evidence="5" id="KW-0472">Membrane</keyword>
<keyword evidence="8" id="KW-1185">Reference proteome</keyword>
<evidence type="ECO:0000256" key="1">
    <source>
        <dbReference type="ARBA" id="ARBA00004651"/>
    </source>
</evidence>
<feature type="domain" description="Phosphatidylglycerol lysyltransferase C-terminal" evidence="6">
    <location>
        <begin position="24"/>
        <end position="317"/>
    </location>
</feature>
<reference evidence="7 8" key="1">
    <citation type="submission" date="2021-03" db="EMBL/GenBank/DDBJ databases">
        <title>Sequencing the genomes of 1000 actinobacteria strains.</title>
        <authorList>
            <person name="Klenk H.-P."/>
        </authorList>
    </citation>
    <scope>NUCLEOTIDE SEQUENCE [LARGE SCALE GENOMIC DNA]</scope>
    <source>
        <strain evidence="7 8">DSM 45516</strain>
    </source>
</reference>
<dbReference type="PANTHER" id="PTHR34697">
    <property type="entry name" value="PHOSPHATIDYLGLYCEROL LYSYLTRANSFERASE"/>
    <property type="match status" value="1"/>
</dbReference>
<evidence type="ECO:0000313" key="8">
    <source>
        <dbReference type="Proteomes" id="UP001519325"/>
    </source>
</evidence>
<keyword evidence="3" id="KW-0812">Transmembrane</keyword>
<evidence type="ECO:0000256" key="2">
    <source>
        <dbReference type="ARBA" id="ARBA00022475"/>
    </source>
</evidence>
<dbReference type="Proteomes" id="UP001519325">
    <property type="component" value="Unassembled WGS sequence"/>
</dbReference>
<proteinExistence type="predicted"/>
<evidence type="ECO:0000256" key="4">
    <source>
        <dbReference type="ARBA" id="ARBA00022989"/>
    </source>
</evidence>
<protein>
    <submittedName>
        <fullName evidence="7">Lysylphosphatidylglycerol synthetase-like protein (DUF2156 family)</fullName>
    </submittedName>
</protein>
<gene>
    <name evidence="7" type="ORF">BJ987_004723</name>
</gene>
<dbReference type="RefSeq" id="WP_209894021.1">
    <property type="nucleotide sequence ID" value="NZ_JAGGMR010000001.1"/>
</dbReference>
<name>A0ABS4QJD1_9NOCA</name>
<organism evidence="7 8">
    <name type="scientific">Nocardia goodfellowii</name>
    <dbReference type="NCBI Taxonomy" id="882446"/>
    <lineage>
        <taxon>Bacteria</taxon>
        <taxon>Bacillati</taxon>
        <taxon>Actinomycetota</taxon>
        <taxon>Actinomycetes</taxon>
        <taxon>Mycobacteriales</taxon>
        <taxon>Nocardiaceae</taxon>
        <taxon>Nocardia</taxon>
    </lineage>
</organism>
<keyword evidence="4" id="KW-1133">Transmembrane helix</keyword>
<comment type="subcellular location">
    <subcellularLocation>
        <location evidence="1">Cell membrane</location>
        <topology evidence="1">Multi-pass membrane protein</topology>
    </subcellularLocation>
</comment>
<dbReference type="SUPFAM" id="SSF55729">
    <property type="entry name" value="Acyl-CoA N-acyltransferases (Nat)"/>
    <property type="match status" value="1"/>
</dbReference>
<evidence type="ECO:0000313" key="7">
    <source>
        <dbReference type="EMBL" id="MBP2191822.1"/>
    </source>
</evidence>
<evidence type="ECO:0000256" key="5">
    <source>
        <dbReference type="ARBA" id="ARBA00023136"/>
    </source>
</evidence>
<dbReference type="EMBL" id="JAGGMR010000001">
    <property type="protein sequence ID" value="MBP2191822.1"/>
    <property type="molecule type" value="Genomic_DNA"/>
</dbReference>
<accession>A0ABS4QJD1</accession>
<dbReference type="InterPro" id="IPR016181">
    <property type="entry name" value="Acyl_CoA_acyltransferase"/>
</dbReference>
<comment type="caution">
    <text evidence="7">The sequence shown here is derived from an EMBL/GenBank/DDBJ whole genome shotgun (WGS) entry which is preliminary data.</text>
</comment>
<dbReference type="InterPro" id="IPR024320">
    <property type="entry name" value="LPG_synthase_C"/>
</dbReference>
<dbReference type="InterPro" id="IPR051211">
    <property type="entry name" value="PG_lysyltransferase"/>
</dbReference>
<evidence type="ECO:0000259" key="6">
    <source>
        <dbReference type="Pfam" id="PF09924"/>
    </source>
</evidence>
<keyword evidence="2" id="KW-1003">Cell membrane</keyword>
<dbReference type="Pfam" id="PF09924">
    <property type="entry name" value="LPG_synthase_C"/>
    <property type="match status" value="1"/>
</dbReference>
<sequence>MATGHTIGEAAHDDPDRAAIDAIAAYADHPSAFIACNDETSHYFAPGLPGVVPYRARGGTVLVFGGPFGPPGARERLLEHFRRDVVRRRRIVAVQVRPGDVELFARQGFTVNQFGCTYGIDLSAFTSKGKPLAKVRQNVSRAAREGTTVHELAPGLRGDELDAIDRQWLRAKGWHVKKLDFMVGQREGRGAEARRLFVAERAGRITGYVSYSPAYGSRPGWLYDLTRRTPEASVGTIELVNLTALQQFKAEGAGWLHLGLTPFAGIGPDDHASGNGLVRWMIRTLSERGAFVYPAASQQAFKRKWAPHVIEPEYLAFGGGPRPSSVWQLLRVTNSI</sequence>